<accession>A0A0C5VSR7</accession>
<organism evidence="1 2">
    <name type="scientific">Gynuella sunshinyii YC6258</name>
    <dbReference type="NCBI Taxonomy" id="1445510"/>
    <lineage>
        <taxon>Bacteria</taxon>
        <taxon>Pseudomonadati</taxon>
        <taxon>Pseudomonadota</taxon>
        <taxon>Gammaproteobacteria</taxon>
        <taxon>Oceanospirillales</taxon>
        <taxon>Saccharospirillaceae</taxon>
        <taxon>Gynuella</taxon>
    </lineage>
</organism>
<protein>
    <submittedName>
        <fullName evidence="1">Uncharacterized protein</fullName>
    </submittedName>
</protein>
<dbReference type="EMBL" id="CP007142">
    <property type="protein sequence ID" value="AJQ93349.1"/>
    <property type="molecule type" value="Genomic_DNA"/>
</dbReference>
<keyword evidence="2" id="KW-1185">Reference proteome</keyword>
<proteinExistence type="predicted"/>
<name>A0A0C5VSR7_9GAMM</name>
<evidence type="ECO:0000313" key="1">
    <source>
        <dbReference type="EMBL" id="AJQ93349.1"/>
    </source>
</evidence>
<dbReference type="HOGENOM" id="CLU_2246182_0_0_6"/>
<evidence type="ECO:0000313" key="2">
    <source>
        <dbReference type="Proteomes" id="UP000032266"/>
    </source>
</evidence>
<dbReference type="Proteomes" id="UP000032266">
    <property type="component" value="Chromosome"/>
</dbReference>
<reference evidence="1 2" key="1">
    <citation type="submission" date="2014-01" db="EMBL/GenBank/DDBJ databases">
        <title>Full genme sequencing of cellulolytic bacterium Gynuella sunshinyii YC6258T gen. nov., sp. nov.</title>
        <authorList>
            <person name="Khan H."/>
            <person name="Chung E.J."/>
            <person name="Chung Y.R."/>
        </authorList>
    </citation>
    <scope>NUCLEOTIDE SEQUENCE [LARGE SCALE GENOMIC DNA]</scope>
    <source>
        <strain evidence="1 2">YC6258</strain>
    </source>
</reference>
<dbReference type="AlphaFoldDB" id="A0A0C5VSR7"/>
<sequence>MVNSTTYSFQAGGNFLWSEGNVNINDEDPNRASCNIIWNDNDHDQYVEYVISQKNIPQYGIGPQAADCQEWSNEVLEEASDLYDQSHHPYTVWGVIKDIFWYGP</sequence>
<dbReference type="KEGG" id="gsn:YC6258_01301"/>
<gene>
    <name evidence="1" type="ORF">YC6258_01301</name>
</gene>